<dbReference type="EMBL" id="AQQZ01000004">
    <property type="protein sequence ID" value="KNG93784.1"/>
    <property type="molecule type" value="Genomic_DNA"/>
</dbReference>
<reference evidence="1 2" key="1">
    <citation type="journal article" date="2015" name="Int. J. Syst. Evol. Microbiol.">
        <title>Aestuariivita atlantica sp. nov., isolated from deep sea sediment of the Atlantic Ocean.</title>
        <authorList>
            <person name="Li G."/>
            <person name="Lai Q."/>
            <person name="Du Y."/>
            <person name="Liu X."/>
            <person name="Sun F."/>
            <person name="Shao Z."/>
        </authorList>
    </citation>
    <scope>NUCLEOTIDE SEQUENCE [LARGE SCALE GENOMIC DNA]</scope>
    <source>
        <strain evidence="1 2">22II-S11-z3</strain>
    </source>
</reference>
<organism evidence="1 2">
    <name type="scientific">Pseudaestuariivita atlantica</name>
    <dbReference type="NCBI Taxonomy" id="1317121"/>
    <lineage>
        <taxon>Bacteria</taxon>
        <taxon>Pseudomonadati</taxon>
        <taxon>Pseudomonadota</taxon>
        <taxon>Alphaproteobacteria</taxon>
        <taxon>Rhodobacterales</taxon>
        <taxon>Paracoccaceae</taxon>
        <taxon>Pseudaestuariivita</taxon>
    </lineage>
</organism>
<evidence type="ECO:0008006" key="3">
    <source>
        <dbReference type="Google" id="ProtNLM"/>
    </source>
</evidence>
<sequence>MTPRSGLGLFELLVALALLAMIAAGLAGSLTLAIGLFDRTSVTQDDAMLATRTRLRGWLATAAPPTRLVPFPARFIGVEDGFSFVTVSDTPFAPDATALRVAVQVTDDTLRLTATALDDTGNVMDTWTTLVPVTIPLSVSYFDETREPARWRARWTRQAALPSLVRIAPASPRDAGEDWPEFVARTVLR</sequence>
<dbReference type="AlphaFoldDB" id="A0A0L1JPU0"/>
<accession>A0A0L1JPU0</accession>
<dbReference type="STRING" id="1317121.ATO11_11455"/>
<dbReference type="OrthoDB" id="7859880at2"/>
<dbReference type="RefSeq" id="WP_050530987.1">
    <property type="nucleotide sequence ID" value="NZ_AQQZ01000004.1"/>
</dbReference>
<protein>
    <recommendedName>
        <fullName evidence="3">Prepilin-type N-terminal cleavage/methylation domain-containing protein</fullName>
    </recommendedName>
</protein>
<evidence type="ECO:0000313" key="1">
    <source>
        <dbReference type="EMBL" id="KNG93784.1"/>
    </source>
</evidence>
<proteinExistence type="predicted"/>
<name>A0A0L1JPU0_9RHOB</name>
<comment type="caution">
    <text evidence="1">The sequence shown here is derived from an EMBL/GenBank/DDBJ whole genome shotgun (WGS) entry which is preliminary data.</text>
</comment>
<keyword evidence="2" id="KW-1185">Reference proteome</keyword>
<dbReference type="Proteomes" id="UP000036938">
    <property type="component" value="Unassembled WGS sequence"/>
</dbReference>
<gene>
    <name evidence="1" type="ORF">ATO11_11455</name>
</gene>
<evidence type="ECO:0000313" key="2">
    <source>
        <dbReference type="Proteomes" id="UP000036938"/>
    </source>
</evidence>